<reference evidence="2" key="1">
    <citation type="submission" date="2012-03" db="EMBL/GenBank/DDBJ databases">
        <title>Complete sequence of chromosome of Deinococcus peraridilitoris DSM 19664.</title>
        <authorList>
            <person name="Lucas S."/>
            <person name="Copeland A."/>
            <person name="Lapidus A."/>
            <person name="Glavina del Rio T."/>
            <person name="Dalin E."/>
            <person name="Tice H."/>
            <person name="Bruce D."/>
            <person name="Goodwin L."/>
            <person name="Pitluck S."/>
            <person name="Peters L."/>
            <person name="Mikhailova N."/>
            <person name="Lu M."/>
            <person name="Kyrpides N."/>
            <person name="Mavromatis K."/>
            <person name="Ivanova N."/>
            <person name="Brettin T."/>
            <person name="Detter J.C."/>
            <person name="Han C."/>
            <person name="Larimer F."/>
            <person name="Land M."/>
            <person name="Hauser L."/>
            <person name="Markowitz V."/>
            <person name="Cheng J.-F."/>
            <person name="Hugenholtz P."/>
            <person name="Woyke T."/>
            <person name="Wu D."/>
            <person name="Pukall R."/>
            <person name="Steenblock K."/>
            <person name="Brambilla E."/>
            <person name="Klenk H.-P."/>
            <person name="Eisen J.A."/>
        </authorList>
    </citation>
    <scope>NUCLEOTIDE SEQUENCE [LARGE SCALE GENOMIC DNA]</scope>
    <source>
        <strain evidence="2">DSM 19664 / LMG 22246 / CIP 109416 / KR-200</strain>
    </source>
</reference>
<keyword evidence="2" id="KW-1185">Reference proteome</keyword>
<dbReference type="Proteomes" id="UP000010467">
    <property type="component" value="Chromosome"/>
</dbReference>
<organism evidence="1 2">
    <name type="scientific">Deinococcus peraridilitoris (strain DSM 19664 / LMG 22246 / CIP 109416 / KR-200)</name>
    <dbReference type="NCBI Taxonomy" id="937777"/>
    <lineage>
        <taxon>Bacteria</taxon>
        <taxon>Thermotogati</taxon>
        <taxon>Deinococcota</taxon>
        <taxon>Deinococci</taxon>
        <taxon>Deinococcales</taxon>
        <taxon>Deinococcaceae</taxon>
        <taxon>Deinococcus</taxon>
    </lineage>
</organism>
<dbReference type="AlphaFoldDB" id="L0A073"/>
<dbReference type="STRING" id="937777.Deipe_1714"/>
<dbReference type="EMBL" id="CP003382">
    <property type="protein sequence ID" value="AFZ67236.1"/>
    <property type="molecule type" value="Genomic_DNA"/>
</dbReference>
<proteinExistence type="predicted"/>
<dbReference type="KEGG" id="dpd:Deipe_1714"/>
<evidence type="ECO:0000313" key="2">
    <source>
        <dbReference type="Proteomes" id="UP000010467"/>
    </source>
</evidence>
<accession>L0A073</accession>
<evidence type="ECO:0000313" key="1">
    <source>
        <dbReference type="EMBL" id="AFZ67236.1"/>
    </source>
</evidence>
<gene>
    <name evidence="1" type="ordered locus">Deipe_1714</name>
</gene>
<protein>
    <submittedName>
        <fullName evidence="1">Uncharacterized protein</fullName>
    </submittedName>
</protein>
<dbReference type="HOGENOM" id="CLU_2952785_0_0_0"/>
<name>L0A073_DEIPD</name>
<sequence>MSRARCVVSTSMTPGSQHPDLSVTQFQVKPDVTLERYVMAHCLGCGNEWSLRGLTSIRV</sequence>